<keyword evidence="3" id="KW-1185">Reference proteome</keyword>
<dbReference type="Gene3D" id="3.40.50.300">
    <property type="entry name" value="P-loop containing nucleotide triphosphate hydrolases"/>
    <property type="match status" value="1"/>
</dbReference>
<feature type="domain" description="OLD protein-like TOPRIM" evidence="2">
    <location>
        <begin position="380"/>
        <end position="466"/>
    </location>
</feature>
<organism evidence="3 4">
    <name type="scientific">Crassostrea virginica</name>
    <name type="common">Eastern oyster</name>
    <dbReference type="NCBI Taxonomy" id="6565"/>
    <lineage>
        <taxon>Eukaryota</taxon>
        <taxon>Metazoa</taxon>
        <taxon>Spiralia</taxon>
        <taxon>Lophotrochozoa</taxon>
        <taxon>Mollusca</taxon>
        <taxon>Bivalvia</taxon>
        <taxon>Autobranchia</taxon>
        <taxon>Pteriomorphia</taxon>
        <taxon>Ostreida</taxon>
        <taxon>Ostreoidea</taxon>
        <taxon>Ostreidae</taxon>
        <taxon>Crassostrea</taxon>
    </lineage>
</organism>
<reference evidence="4" key="1">
    <citation type="submission" date="2025-08" db="UniProtKB">
        <authorList>
            <consortium name="RefSeq"/>
        </authorList>
    </citation>
    <scope>IDENTIFICATION</scope>
    <source>
        <tissue evidence="4">Whole sample</tissue>
    </source>
</reference>
<dbReference type="KEGG" id="cvn:111126763"/>
<evidence type="ECO:0000259" key="2">
    <source>
        <dbReference type="Pfam" id="PF20469"/>
    </source>
</evidence>
<dbReference type="RefSeq" id="XP_022327321.1">
    <property type="nucleotide sequence ID" value="XM_022471613.1"/>
</dbReference>
<dbReference type="InterPro" id="IPR034139">
    <property type="entry name" value="TOPRIM_OLD"/>
</dbReference>
<dbReference type="GO" id="GO:0005524">
    <property type="term" value="F:ATP binding"/>
    <property type="evidence" value="ECO:0007669"/>
    <property type="project" value="InterPro"/>
</dbReference>
<name>A0A8B8DK01_CRAVI</name>
<gene>
    <name evidence="4" type="primary">LOC111126763</name>
</gene>
<dbReference type="GO" id="GO:0016887">
    <property type="term" value="F:ATP hydrolysis activity"/>
    <property type="evidence" value="ECO:0007669"/>
    <property type="project" value="InterPro"/>
</dbReference>
<protein>
    <submittedName>
        <fullName evidence="4">Uncharacterized protein LOC111126763</fullName>
    </submittedName>
</protein>
<dbReference type="GeneID" id="111126763"/>
<evidence type="ECO:0000259" key="1">
    <source>
        <dbReference type="Pfam" id="PF13304"/>
    </source>
</evidence>
<dbReference type="InterPro" id="IPR051396">
    <property type="entry name" value="Bact_Antivir_Def_Nuclease"/>
</dbReference>
<dbReference type="Pfam" id="PF20469">
    <property type="entry name" value="OLD-like_TOPRIM"/>
    <property type="match status" value="1"/>
</dbReference>
<proteinExistence type="predicted"/>
<dbReference type="AlphaFoldDB" id="A0A8B8DK01"/>
<dbReference type="Pfam" id="PF13304">
    <property type="entry name" value="AAA_21"/>
    <property type="match status" value="1"/>
</dbReference>
<evidence type="ECO:0000313" key="4">
    <source>
        <dbReference type="RefSeq" id="XP_022327321.1"/>
    </source>
</evidence>
<feature type="domain" description="ATPase AAA-type core" evidence="1">
    <location>
        <begin position="30"/>
        <end position="334"/>
    </location>
</feature>
<dbReference type="PANTHER" id="PTHR43581:SF2">
    <property type="entry name" value="EXCINUCLEASE ATPASE SUBUNIT"/>
    <property type="match status" value="1"/>
</dbReference>
<dbReference type="Proteomes" id="UP000694844">
    <property type="component" value="Chromosome 3"/>
</dbReference>
<dbReference type="InterPro" id="IPR003959">
    <property type="entry name" value="ATPase_AAA_core"/>
</dbReference>
<dbReference type="OrthoDB" id="6160474at2759"/>
<accession>A0A8B8DK01</accession>
<dbReference type="PANTHER" id="PTHR43581">
    <property type="entry name" value="ATP/GTP PHOSPHATASE"/>
    <property type="match status" value="1"/>
</dbReference>
<evidence type="ECO:0000313" key="3">
    <source>
        <dbReference type="Proteomes" id="UP000694844"/>
    </source>
</evidence>
<dbReference type="InterPro" id="IPR027417">
    <property type="entry name" value="P-loop_NTPase"/>
</dbReference>
<sequence>MLKRIVFENFVHFSEKNIIDFTSSENNAALNIFVGANHSGKSTVCELIRRCMTNEINVTQTRPFNKDYVAYAFCDFRLDAKEEVICISGMIKEPDEKDAYKIFWFKDKSGIYLRLKCSGKNEFTKKNPFEDIEQKFDISIFDKKEKVELFLKKISKLIIIGEPSDEGVPEKPDWKDIEERYVATFPLRGIGMVQWTKSDRIKEDHYAEACKRAEIISTLLDSKDIDKTKEKEMFDYITYPHVFEFKKKGEEIMVSRADDKIEYRYFPLLKTSEGVLEAKATSLLLALNNIQTLCLEEPDKSMHPQMAERLKTLLYLESLKKTIVVVTHNPYFVDTTTIKNTHVFFRSKKDTTSFSCSVTNAGKNKDLYPVADIETMRTLLFATKVLTVEGPTDREVVQALFTFIKTEGIANDISYEMDMKDKLPACDQLDFTTNQIIPLGSCENAKKVRSFCKFIHLPCLCLLDLDKFVSVKKEDNTIENFKSIPDKQYEEKLTDDFTTKHISSFFSNGFDEFSKFLKTEMDTFVWKGTLEDAILSSDEHENDIAKSLGLTFTSENPKERAKQLKRKLKKRLTDEERQKMCTQLMKVPEIQRFLQFMKEKH</sequence>
<dbReference type="SUPFAM" id="SSF52540">
    <property type="entry name" value="P-loop containing nucleoside triphosphate hydrolases"/>
    <property type="match status" value="1"/>
</dbReference>